<accession>A0ABT9HLP7</accession>
<protein>
    <recommendedName>
        <fullName evidence="3">Lipoprotein</fullName>
    </recommendedName>
</protein>
<comment type="caution">
    <text evidence="1">The sequence shown here is derived from an EMBL/GenBank/DDBJ whole genome shotgun (WGS) entry which is preliminary data.</text>
</comment>
<proteinExistence type="predicted"/>
<sequence length="180" mass="18468">MRIVMLPVLVGALVGCAEPVEEDEGAIEQPVPMTSVDAPANTLPLVPGVVSETMRSEANLVSDLGCVFRRGEETLLAAAANSVSAESAEALIVLDGSPVELEMNGGGGYNTLSRGASFAGPDGLEVEVEVRASAPVSETPAPVVAEPNFTGSLNLRRGSQTVTLEGTYNCGIDAVDEPQS</sequence>
<evidence type="ECO:0000313" key="2">
    <source>
        <dbReference type="Proteomes" id="UP001240639"/>
    </source>
</evidence>
<name>A0ABT9HLP7_9SPHN</name>
<organism evidence="1 2">
    <name type="scientific">Qipengyuania profundimaris</name>
    <dbReference type="NCBI Taxonomy" id="3067652"/>
    <lineage>
        <taxon>Bacteria</taxon>
        <taxon>Pseudomonadati</taxon>
        <taxon>Pseudomonadota</taxon>
        <taxon>Alphaproteobacteria</taxon>
        <taxon>Sphingomonadales</taxon>
        <taxon>Erythrobacteraceae</taxon>
        <taxon>Qipengyuania</taxon>
    </lineage>
</organism>
<evidence type="ECO:0000313" key="1">
    <source>
        <dbReference type="EMBL" id="MDP4574074.1"/>
    </source>
</evidence>
<dbReference type="RefSeq" id="WP_305931522.1">
    <property type="nucleotide sequence ID" value="NZ_JAVAIM010000001.1"/>
</dbReference>
<dbReference type="PROSITE" id="PS51257">
    <property type="entry name" value="PROKAR_LIPOPROTEIN"/>
    <property type="match status" value="1"/>
</dbReference>
<gene>
    <name evidence="1" type="ORF">Q9K02_02830</name>
</gene>
<dbReference type="EMBL" id="JAVAIM010000001">
    <property type="protein sequence ID" value="MDP4574074.1"/>
    <property type="molecule type" value="Genomic_DNA"/>
</dbReference>
<dbReference type="Proteomes" id="UP001240639">
    <property type="component" value="Unassembled WGS sequence"/>
</dbReference>
<reference evidence="1 2" key="1">
    <citation type="submission" date="2023-08" db="EMBL/GenBank/DDBJ databases">
        <title>genomic of G39.</title>
        <authorList>
            <person name="Wang Y."/>
        </authorList>
    </citation>
    <scope>NUCLEOTIDE SEQUENCE [LARGE SCALE GENOMIC DNA]</scope>
    <source>
        <strain evidence="1 2">G39</strain>
    </source>
</reference>
<evidence type="ECO:0008006" key="3">
    <source>
        <dbReference type="Google" id="ProtNLM"/>
    </source>
</evidence>
<keyword evidence="2" id="KW-1185">Reference proteome</keyword>